<dbReference type="Pfam" id="PF25183">
    <property type="entry name" value="OMP_b-brl_4"/>
    <property type="match status" value="1"/>
</dbReference>
<gene>
    <name evidence="5" type="ordered locus">ACP_0910</name>
</gene>
<comment type="subcellular location">
    <subcellularLocation>
        <location evidence="1">Cell outer membrane</location>
    </subcellularLocation>
</comment>
<proteinExistence type="predicted"/>
<keyword evidence="6" id="KW-1185">Reference proteome</keyword>
<protein>
    <submittedName>
        <fullName evidence="5">Cna protein B-type domain protein</fullName>
    </submittedName>
</protein>
<evidence type="ECO:0000313" key="5">
    <source>
        <dbReference type="EMBL" id="ACO32654.1"/>
    </source>
</evidence>
<dbReference type="GO" id="GO:0009279">
    <property type="term" value="C:cell outer membrane"/>
    <property type="evidence" value="ECO:0007669"/>
    <property type="project" value="UniProtKB-SubCell"/>
</dbReference>
<dbReference type="Proteomes" id="UP000002207">
    <property type="component" value="Chromosome"/>
</dbReference>
<dbReference type="SUPFAM" id="SSF49464">
    <property type="entry name" value="Carboxypeptidase regulatory domain-like"/>
    <property type="match status" value="1"/>
</dbReference>
<sequence length="1261" mass="135523">MSQSGRGRSLSAKISRPAVFLTLVFALLCVPALRAQTTASLTGAVTDPTGAVVPGAKVTLTNDATGAERDTVTDSAGDYNLQALLPGTYTIHVSENGFQAYEQHGLTLTAGADAKLPDIKLALGSATQTVTVHTNTQILPTVSGEHSVVLSSQDIHKLALGSRDLSEMLKILPGVTVSPSLSNGPSFNFTQVSAAQSAINNGLSANGAPYRGGTTQLLDGVDVNDPGCNCNAITLINPDMTQEVSVETSNFGAQSPYGPVLVSTISKSGGSHYHGEGYFYARNDVLNANDWQSNHQGLPRGNAHYYYPGGNIGGPVPGTHKKLRFWGGYERFLQNTGNTNYLRSFIPTPDMMAGNFGDTPANAAFCQGASNINSSQTNGCNDLTGTILPNGQAAGPGTSYGSTIPAQFLDAGAKALSSFWPTANANPATTPGGYNYYQVIPGTNNGWMYRLRVDYDPNPSTQFYVSYQQSYSAALASGNGAHIYWTPYASIPYPGGGLYGYSYTKAISAHLVHTFGPNLTNELIAAWGYGNFPTEPSNPNAATRSGLGYPYGTIFSTGSNVLPSYSSAGYDTFPDFSQPDYFENSSHSFENKKETPSLADNVVWQVKNHTIKLGGFAEEVSNDQGGTETLNGNFGSFSFNGTVAPNVVTGQAVGSPNNPTANFLMGIASSYNENNTSQNLNMAFGDFAAYYDDTWQATKRLSIEYGMRIEHIGHWYDKNKNGVAVFMPSLVVPDYNEGRLYPGVRWHGVDPGVPSSGMPNRFAYMTPRIGASYDIFGNGKTLIRGGWGIFRFTNQPDTNSVLTAQEVLGYNLPSGDSIFLSQVGQAGQQGGIAGQGSAPGISIPTADCSAATGCINNTVYAENPLDDQIPDSTAWNVTLDQQLPMQMMVEAAYVANHAENLPLGSEELSGSGFSAFDDVNKIPLGAFFKPDPVTGMVAKNPEQVNATCTGNTCNQYADYHPYGKEYGNNSVYVTDTAGYSNYNSLQLSLVRHGSNANFDVNYTYQSNLSTTLGEDAFSVRRNYGYASTTRRHVFNFSGSYTFQRPYKGENHWLRGAANGWTISNITTWQAGGFLQTQATPNFGLTLQYGDYNGAPISKKNPLPNGATGNSLSQATYYGTNSTVDIMPEVTCNPASGTANNQRIKYSCFTPPKVGQYGPRDYPYTMAAYFDSDMSLYKNFHVVRSQTLEFRIQAFNWLNHPLPEYSASSQLALHYTDAYGTSNFGTSASQYPNGNPNNFGVMDTKSGQPNQRTLELSVKYMF</sequence>
<dbReference type="RefSeq" id="WP_015896075.1">
    <property type="nucleotide sequence ID" value="NC_012483.1"/>
</dbReference>
<dbReference type="EMBL" id="CP001472">
    <property type="protein sequence ID" value="ACO32654.1"/>
    <property type="molecule type" value="Genomic_DNA"/>
</dbReference>
<dbReference type="InterPro" id="IPR036942">
    <property type="entry name" value="Beta-barrel_TonB_sf"/>
</dbReference>
<dbReference type="AlphaFoldDB" id="C1F308"/>
<evidence type="ECO:0000256" key="3">
    <source>
        <dbReference type="ARBA" id="ARBA00023237"/>
    </source>
</evidence>
<dbReference type="KEGG" id="aca:ACP_0910"/>
<evidence type="ECO:0000259" key="4">
    <source>
        <dbReference type="Pfam" id="PF25183"/>
    </source>
</evidence>
<organism evidence="5 6">
    <name type="scientific">Acidobacterium capsulatum (strain ATCC 51196 / DSM 11244 / BCRC 80197 / JCM 7670 / NBRC 15755 / NCIMB 13165 / 161)</name>
    <dbReference type="NCBI Taxonomy" id="240015"/>
    <lineage>
        <taxon>Bacteria</taxon>
        <taxon>Pseudomonadati</taxon>
        <taxon>Acidobacteriota</taxon>
        <taxon>Terriglobia</taxon>
        <taxon>Terriglobales</taxon>
        <taxon>Acidobacteriaceae</taxon>
        <taxon>Acidobacterium</taxon>
    </lineage>
</organism>
<dbReference type="Gene3D" id="2.60.40.1120">
    <property type="entry name" value="Carboxypeptidase-like, regulatory domain"/>
    <property type="match status" value="1"/>
</dbReference>
<evidence type="ECO:0000256" key="2">
    <source>
        <dbReference type="ARBA" id="ARBA00023136"/>
    </source>
</evidence>
<keyword evidence="3" id="KW-0998">Cell outer membrane</keyword>
<keyword evidence="2" id="KW-0472">Membrane</keyword>
<dbReference type="STRING" id="240015.ACP_0910"/>
<dbReference type="InterPro" id="IPR057601">
    <property type="entry name" value="Oar-like_b-barrel"/>
</dbReference>
<dbReference type="Gene3D" id="2.40.170.20">
    <property type="entry name" value="TonB-dependent receptor, beta-barrel domain"/>
    <property type="match status" value="1"/>
</dbReference>
<dbReference type="eggNOG" id="COG4771">
    <property type="taxonomic scope" value="Bacteria"/>
</dbReference>
<feature type="domain" description="TonB-dependent transporter Oar-like beta-barrel" evidence="4">
    <location>
        <begin position="265"/>
        <end position="1229"/>
    </location>
</feature>
<reference evidence="5 6" key="1">
    <citation type="journal article" date="2009" name="Appl. Environ. Microbiol.">
        <title>Three genomes from the phylum Acidobacteria provide insight into the lifestyles of these microorganisms in soils.</title>
        <authorList>
            <person name="Ward N.L."/>
            <person name="Challacombe J.F."/>
            <person name="Janssen P.H."/>
            <person name="Henrissat B."/>
            <person name="Coutinho P.M."/>
            <person name="Wu M."/>
            <person name="Xie G."/>
            <person name="Haft D.H."/>
            <person name="Sait M."/>
            <person name="Badger J."/>
            <person name="Barabote R.D."/>
            <person name="Bradley B."/>
            <person name="Brettin T.S."/>
            <person name="Brinkac L.M."/>
            <person name="Bruce D."/>
            <person name="Creasy T."/>
            <person name="Daugherty S.C."/>
            <person name="Davidsen T.M."/>
            <person name="DeBoy R.T."/>
            <person name="Detter J.C."/>
            <person name="Dodson R.J."/>
            <person name="Durkin A.S."/>
            <person name="Ganapathy A."/>
            <person name="Gwinn-Giglio M."/>
            <person name="Han C.S."/>
            <person name="Khouri H."/>
            <person name="Kiss H."/>
            <person name="Kothari S.P."/>
            <person name="Madupu R."/>
            <person name="Nelson K.E."/>
            <person name="Nelson W.C."/>
            <person name="Paulsen I."/>
            <person name="Penn K."/>
            <person name="Ren Q."/>
            <person name="Rosovitz M.J."/>
            <person name="Selengut J.D."/>
            <person name="Shrivastava S."/>
            <person name="Sullivan S.A."/>
            <person name="Tapia R."/>
            <person name="Thompson L.S."/>
            <person name="Watkins K.L."/>
            <person name="Yang Q."/>
            <person name="Yu C."/>
            <person name="Zafar N."/>
            <person name="Zhou L."/>
            <person name="Kuske C.R."/>
        </authorList>
    </citation>
    <scope>NUCLEOTIDE SEQUENCE [LARGE SCALE GENOMIC DNA]</scope>
    <source>
        <strain evidence="6">ATCC 51196 / DSM 11244 / BCRC 80197 / JCM 7670 / NBRC 15755 / NCIMB 13165 / 161</strain>
    </source>
</reference>
<dbReference type="HOGENOM" id="CLU_006298_0_0_0"/>
<dbReference type="Pfam" id="PF13620">
    <property type="entry name" value="CarboxypepD_reg"/>
    <property type="match status" value="1"/>
</dbReference>
<evidence type="ECO:0000256" key="1">
    <source>
        <dbReference type="ARBA" id="ARBA00004442"/>
    </source>
</evidence>
<dbReference type="SUPFAM" id="SSF56935">
    <property type="entry name" value="Porins"/>
    <property type="match status" value="1"/>
</dbReference>
<name>C1F308_ACIC5</name>
<evidence type="ECO:0000313" key="6">
    <source>
        <dbReference type="Proteomes" id="UP000002207"/>
    </source>
</evidence>
<accession>C1F308</accession>
<dbReference type="InParanoid" id="C1F308"/>
<dbReference type="InterPro" id="IPR008969">
    <property type="entry name" value="CarboxyPept-like_regulatory"/>
</dbReference>